<proteinExistence type="predicted"/>
<dbReference type="AlphaFoldDB" id="A0A6C0J4X8"/>
<evidence type="ECO:0000313" key="1">
    <source>
        <dbReference type="EMBL" id="QHU00373.1"/>
    </source>
</evidence>
<sequence length="155" mass="17931">MSQRISQNELQDLRTDVMNILSKLDTMKYRINSGDHRLLVNNFQYTISTLNNMSNTLTVELSDPYNSGHLNYTPSKSAGKHLKYNKDGTSNIIDESEFHTTGDGWEKQFNDSQMINPPCYIVPPQNINSIPKIRKTSEFHRIAELTERPEGYRNY</sequence>
<accession>A0A6C0J4X8</accession>
<reference evidence="1" key="1">
    <citation type="journal article" date="2020" name="Nature">
        <title>Giant virus diversity and host interactions through global metagenomics.</title>
        <authorList>
            <person name="Schulz F."/>
            <person name="Roux S."/>
            <person name="Paez-Espino D."/>
            <person name="Jungbluth S."/>
            <person name="Walsh D.A."/>
            <person name="Denef V.J."/>
            <person name="McMahon K.D."/>
            <person name="Konstantinidis K.T."/>
            <person name="Eloe-Fadrosh E.A."/>
            <person name="Kyrpides N.C."/>
            <person name="Woyke T."/>
        </authorList>
    </citation>
    <scope>NUCLEOTIDE SEQUENCE</scope>
    <source>
        <strain evidence="1">GVMAG-M-3300025860-20</strain>
    </source>
</reference>
<name>A0A6C0J4X8_9ZZZZ</name>
<protein>
    <submittedName>
        <fullName evidence="1">Uncharacterized protein</fullName>
    </submittedName>
</protein>
<organism evidence="1">
    <name type="scientific">viral metagenome</name>
    <dbReference type="NCBI Taxonomy" id="1070528"/>
    <lineage>
        <taxon>unclassified sequences</taxon>
        <taxon>metagenomes</taxon>
        <taxon>organismal metagenomes</taxon>
    </lineage>
</organism>
<dbReference type="EMBL" id="MN740327">
    <property type="protein sequence ID" value="QHU00373.1"/>
    <property type="molecule type" value="Genomic_DNA"/>
</dbReference>